<evidence type="ECO:0000313" key="2">
    <source>
        <dbReference type="EMBL" id="CCE95252.1"/>
    </source>
</evidence>
<dbReference type="HOGENOM" id="CLU_3083993_0_0_5"/>
<gene>
    <name evidence="2" type="ordered locus">SFHH103_00753</name>
</gene>
<dbReference type="KEGG" id="sfh:SFHH103_00753"/>
<sequence>MAAASVGQAHFLPVSLQFDRSTRGARQEQAGMEDDTTLAGDCRDRGYPLTFR</sequence>
<evidence type="ECO:0000313" key="3">
    <source>
        <dbReference type="Proteomes" id="UP000007735"/>
    </source>
</evidence>
<dbReference type="AlphaFoldDB" id="G9A2X8"/>
<proteinExistence type="predicted"/>
<reference evidence="2 3" key="1">
    <citation type="journal article" date="2012" name="J. Bacteriol.">
        <title>Genome sequence of the soybean symbiont Sinorhizobium fredii HH103.</title>
        <authorList>
            <person name="Weidner S."/>
            <person name="Becker A."/>
            <person name="Bonilla I."/>
            <person name="Jaenicke S."/>
            <person name="Lloret J."/>
            <person name="Margaret I."/>
            <person name="Puhler A."/>
            <person name="Ruiz-Sainz J.E."/>
            <person name="Schneiker-Bekel S."/>
            <person name="Szczepanowski R."/>
            <person name="Vinardell J.M."/>
            <person name="Zehner S."/>
            <person name="Gottfert M."/>
        </authorList>
    </citation>
    <scope>NUCLEOTIDE SEQUENCE [LARGE SCALE GENOMIC DNA]</scope>
    <source>
        <strain evidence="2 3">HH103</strain>
    </source>
</reference>
<feature type="region of interest" description="Disordered" evidence="1">
    <location>
        <begin position="17"/>
        <end position="52"/>
    </location>
</feature>
<evidence type="ECO:0000256" key="1">
    <source>
        <dbReference type="SAM" id="MobiDB-lite"/>
    </source>
</evidence>
<dbReference type="Proteomes" id="UP000007735">
    <property type="component" value="Chromosome"/>
</dbReference>
<accession>G9A2X8</accession>
<protein>
    <submittedName>
        <fullName evidence="2">Uncharacterized protein</fullName>
    </submittedName>
</protein>
<organism evidence="2 3">
    <name type="scientific">Sinorhizobium fredii (strain HH103)</name>
    <dbReference type="NCBI Taxonomy" id="1117943"/>
    <lineage>
        <taxon>Bacteria</taxon>
        <taxon>Pseudomonadati</taxon>
        <taxon>Pseudomonadota</taxon>
        <taxon>Alphaproteobacteria</taxon>
        <taxon>Hyphomicrobiales</taxon>
        <taxon>Rhizobiaceae</taxon>
        <taxon>Sinorhizobium/Ensifer group</taxon>
        <taxon>Sinorhizobium</taxon>
    </lineage>
</organism>
<dbReference type="STRING" id="1117943.SFHH103_00753"/>
<dbReference type="EMBL" id="HE616890">
    <property type="protein sequence ID" value="CCE95252.1"/>
    <property type="molecule type" value="Genomic_DNA"/>
</dbReference>
<name>G9A2X8_SINF1</name>